<comment type="subcellular location">
    <subcellularLocation>
        <location evidence="1">Cell membrane</location>
        <topology evidence="1">Multi-pass membrane protein</topology>
    </subcellularLocation>
</comment>
<evidence type="ECO:0000313" key="9">
    <source>
        <dbReference type="Proteomes" id="UP001314166"/>
    </source>
</evidence>
<evidence type="ECO:0000256" key="5">
    <source>
        <dbReference type="ARBA" id="ARBA00023136"/>
    </source>
</evidence>
<proteinExistence type="predicted"/>
<dbReference type="PANTHER" id="PTHR23523">
    <property type="match status" value="1"/>
</dbReference>
<keyword evidence="2" id="KW-0813">Transport</keyword>
<keyword evidence="3 6" id="KW-0812">Transmembrane</keyword>
<sequence length="395" mass="42721">MKRRVYLLAGLGIILIGADLRLPITILPPILPQLHTILGLPTSVSGWLTTIPVLMFALVSPAIGKWGVRAGNPQVLFYSLLLLTVGVIIRAVTNPILLFVGMVLIGIGLSGGNVLLPSIIQEYFPKQSALLTGIYPAMMTLFSGIGTATVVPILKATNLSTTMTIFAVLAVLTLIVWGSAFKQLPQTNHQLESEEEAEGDFSVKNYRVTWLITLFFGIQSLLAYSLMTWMPKYWIDHGFVATTAGVLATFFQIFGIPMAIVTPMIAKRKPGMIGMALFSATAVSVATFGMLFPAHSFFLNALWSALSGMGTAAAFTLSIVFFQQKTVHFEQTAELSGTAQSVGYLLAAIGPIASGYLINLFHSWDMIFTIYLILSISLGFLGFGIIFSKKIGAER</sequence>
<comment type="caution">
    <text evidence="8">The sequence shown here is derived from an EMBL/GenBank/DDBJ whole genome shotgun (WGS) entry which is preliminary data.</text>
</comment>
<dbReference type="RefSeq" id="WP_338343993.1">
    <property type="nucleotide sequence ID" value="NZ_CAUZLH010000002.1"/>
</dbReference>
<feature type="transmembrane region" description="Helical" evidence="6">
    <location>
        <begin position="75"/>
        <end position="92"/>
    </location>
</feature>
<dbReference type="Pfam" id="PF07690">
    <property type="entry name" value="MFS_1"/>
    <property type="match status" value="1"/>
</dbReference>
<protein>
    <submittedName>
        <fullName evidence="8">Cyanate permease (CynX)</fullName>
    </submittedName>
</protein>
<evidence type="ECO:0000256" key="1">
    <source>
        <dbReference type="ARBA" id="ARBA00004651"/>
    </source>
</evidence>
<evidence type="ECO:0000256" key="6">
    <source>
        <dbReference type="SAM" id="Phobius"/>
    </source>
</evidence>
<feature type="transmembrane region" description="Helical" evidence="6">
    <location>
        <begin position="128"/>
        <end position="154"/>
    </location>
</feature>
<dbReference type="EMBL" id="CAUZMB010000004">
    <property type="protein sequence ID" value="CAK1241688.1"/>
    <property type="molecule type" value="Genomic_DNA"/>
</dbReference>
<dbReference type="InterPro" id="IPR052524">
    <property type="entry name" value="MFS_Cyanate_Porter"/>
</dbReference>
<feature type="transmembrane region" description="Helical" evidence="6">
    <location>
        <begin position="208"/>
        <end position="227"/>
    </location>
</feature>
<feature type="transmembrane region" description="Helical" evidence="6">
    <location>
        <begin position="342"/>
        <end position="361"/>
    </location>
</feature>
<name>A0ABM9MUT0_9LACO</name>
<reference evidence="8 9" key="1">
    <citation type="submission" date="2023-10" db="EMBL/GenBank/DDBJ databases">
        <authorList>
            <person name="Botero Cardona J."/>
        </authorList>
    </citation>
    <scope>NUCLEOTIDE SEQUENCE [LARGE SCALE GENOMIC DNA]</scope>
    <source>
        <strain evidence="8 9">R-55214</strain>
    </source>
</reference>
<keyword evidence="9" id="KW-1185">Reference proteome</keyword>
<dbReference type="SUPFAM" id="SSF103473">
    <property type="entry name" value="MFS general substrate transporter"/>
    <property type="match status" value="1"/>
</dbReference>
<keyword evidence="5 6" id="KW-0472">Membrane</keyword>
<dbReference type="Proteomes" id="UP001314166">
    <property type="component" value="Unassembled WGS sequence"/>
</dbReference>
<dbReference type="PROSITE" id="PS50850">
    <property type="entry name" value="MFS"/>
    <property type="match status" value="1"/>
</dbReference>
<dbReference type="InterPro" id="IPR036259">
    <property type="entry name" value="MFS_trans_sf"/>
</dbReference>
<feature type="transmembrane region" description="Helical" evidence="6">
    <location>
        <begin position="367"/>
        <end position="387"/>
    </location>
</feature>
<gene>
    <name evidence="8" type="ORF">R55214_HHFBAMCI_00857</name>
</gene>
<evidence type="ECO:0000259" key="7">
    <source>
        <dbReference type="PROSITE" id="PS50850"/>
    </source>
</evidence>
<evidence type="ECO:0000256" key="4">
    <source>
        <dbReference type="ARBA" id="ARBA00022989"/>
    </source>
</evidence>
<feature type="transmembrane region" description="Helical" evidence="6">
    <location>
        <begin position="273"/>
        <end position="295"/>
    </location>
</feature>
<feature type="transmembrane region" description="Helical" evidence="6">
    <location>
        <begin position="45"/>
        <end position="63"/>
    </location>
</feature>
<accession>A0ABM9MUT0</accession>
<dbReference type="PANTHER" id="PTHR23523:SF2">
    <property type="entry name" value="2-NITROIMIDAZOLE TRANSPORTER"/>
    <property type="match status" value="1"/>
</dbReference>
<feature type="transmembrane region" description="Helical" evidence="6">
    <location>
        <begin position="98"/>
        <end position="116"/>
    </location>
</feature>
<dbReference type="InterPro" id="IPR020846">
    <property type="entry name" value="MFS_dom"/>
</dbReference>
<feature type="domain" description="Major facilitator superfamily (MFS) profile" evidence="7">
    <location>
        <begin position="5"/>
        <end position="390"/>
    </location>
</feature>
<dbReference type="Gene3D" id="1.20.1250.20">
    <property type="entry name" value="MFS general substrate transporter like domains"/>
    <property type="match status" value="1"/>
</dbReference>
<evidence type="ECO:0000313" key="8">
    <source>
        <dbReference type="EMBL" id="CAK1241688.1"/>
    </source>
</evidence>
<keyword evidence="4 6" id="KW-1133">Transmembrane helix</keyword>
<evidence type="ECO:0000256" key="3">
    <source>
        <dbReference type="ARBA" id="ARBA00022692"/>
    </source>
</evidence>
<dbReference type="InterPro" id="IPR011701">
    <property type="entry name" value="MFS"/>
</dbReference>
<organism evidence="8 9">
    <name type="scientific">Fructobacillus evanidus</name>
    <dbReference type="NCBI Taxonomy" id="3064281"/>
    <lineage>
        <taxon>Bacteria</taxon>
        <taxon>Bacillati</taxon>
        <taxon>Bacillota</taxon>
        <taxon>Bacilli</taxon>
        <taxon>Lactobacillales</taxon>
        <taxon>Lactobacillaceae</taxon>
        <taxon>Fructobacillus</taxon>
    </lineage>
</organism>
<feature type="transmembrane region" description="Helical" evidence="6">
    <location>
        <begin position="160"/>
        <end position="181"/>
    </location>
</feature>
<feature type="transmembrane region" description="Helical" evidence="6">
    <location>
        <begin position="301"/>
        <end position="322"/>
    </location>
</feature>
<feature type="transmembrane region" description="Helical" evidence="6">
    <location>
        <begin position="239"/>
        <end position="261"/>
    </location>
</feature>
<evidence type="ECO:0000256" key="2">
    <source>
        <dbReference type="ARBA" id="ARBA00022448"/>
    </source>
</evidence>